<keyword evidence="3" id="KW-1185">Reference proteome</keyword>
<dbReference type="InterPro" id="IPR053851">
    <property type="entry name" value="DUF6929"/>
</dbReference>
<accession>A0ABM9A723</accession>
<dbReference type="EMBL" id="CAKLDM010000002">
    <property type="protein sequence ID" value="CAH0540822.1"/>
    <property type="molecule type" value="Genomic_DNA"/>
</dbReference>
<organism evidence="2 3">
    <name type="scientific">Vibrio marisflavi CECT 7928</name>
    <dbReference type="NCBI Taxonomy" id="634439"/>
    <lineage>
        <taxon>Bacteria</taxon>
        <taxon>Pseudomonadati</taxon>
        <taxon>Pseudomonadota</taxon>
        <taxon>Gammaproteobacteria</taxon>
        <taxon>Vibrionales</taxon>
        <taxon>Vibrionaceae</taxon>
        <taxon>Vibrio</taxon>
    </lineage>
</organism>
<dbReference type="Pfam" id="PF22000">
    <property type="entry name" value="DUF6929"/>
    <property type="match status" value="1"/>
</dbReference>
<comment type="caution">
    <text evidence="2">The sequence shown here is derived from an EMBL/GenBank/DDBJ whole genome shotgun (WGS) entry which is preliminary data.</text>
</comment>
<keyword evidence="1" id="KW-0732">Signal</keyword>
<dbReference type="Proteomes" id="UP000838748">
    <property type="component" value="Unassembled WGS sequence"/>
</dbReference>
<protein>
    <recommendedName>
        <fullName evidence="4">Lipoprotein</fullName>
    </recommendedName>
</protein>
<evidence type="ECO:0008006" key="4">
    <source>
        <dbReference type="Google" id="ProtNLM"/>
    </source>
</evidence>
<sequence length="333" mass="36334">MNLNHKIYLLPLALLLGACSSPTPTTPFKITTSVPVTNTKLSSGSGAVIDKHQLVVVGDDEPWLFDVDVHSYSIKNKELIKSYPLNTSGRIDKSVKPDFEAMSTVTYLGSKHYLILGSGSKSTRRSAFLIDIVGKNKKTLDLKPLYKQLYAVSGFKSKQHINIEGVATTENKIFIFNRGNSGTNIIFEMDLNQFFAFIDKQSSSLSSLKTFFVTLPKIDGVESTLSGVDYWPQANSLIISASVEGKSDAINDGKVLGSFVGVLPISALESNNSSSNTLSLSPYMQLLKKQNKVVITKIEAVAIDSSTNHSASGYFVSDNDNGTSQFIHFNIEQ</sequence>
<dbReference type="PROSITE" id="PS51257">
    <property type="entry name" value="PROKAR_LIPOPROTEIN"/>
    <property type="match status" value="1"/>
</dbReference>
<name>A0ABM9A723_9VIBR</name>
<gene>
    <name evidence="2" type="ORF">VMF7928_03151</name>
</gene>
<evidence type="ECO:0000256" key="1">
    <source>
        <dbReference type="SAM" id="SignalP"/>
    </source>
</evidence>
<dbReference type="RefSeq" id="WP_237362654.1">
    <property type="nucleotide sequence ID" value="NZ_CAKLDM010000002.1"/>
</dbReference>
<proteinExistence type="predicted"/>
<evidence type="ECO:0000313" key="3">
    <source>
        <dbReference type="Proteomes" id="UP000838748"/>
    </source>
</evidence>
<feature type="chain" id="PRO_5047514638" description="Lipoprotein" evidence="1">
    <location>
        <begin position="26"/>
        <end position="333"/>
    </location>
</feature>
<evidence type="ECO:0000313" key="2">
    <source>
        <dbReference type="EMBL" id="CAH0540822.1"/>
    </source>
</evidence>
<feature type="signal peptide" evidence="1">
    <location>
        <begin position="1"/>
        <end position="25"/>
    </location>
</feature>
<reference evidence="2" key="1">
    <citation type="submission" date="2021-11" db="EMBL/GenBank/DDBJ databases">
        <authorList>
            <person name="Rodrigo-Torres L."/>
            <person name="Arahal R. D."/>
            <person name="Lucena T."/>
        </authorList>
    </citation>
    <scope>NUCLEOTIDE SEQUENCE</scope>
    <source>
        <strain evidence="2">CECT 7928</strain>
    </source>
</reference>